<feature type="region of interest" description="Disordered" evidence="1">
    <location>
        <begin position="1"/>
        <end position="28"/>
    </location>
</feature>
<evidence type="ECO:0000313" key="4">
    <source>
        <dbReference type="Proteomes" id="UP000824156"/>
    </source>
</evidence>
<evidence type="ECO:0000313" key="3">
    <source>
        <dbReference type="EMBL" id="HIX55052.1"/>
    </source>
</evidence>
<evidence type="ECO:0000256" key="2">
    <source>
        <dbReference type="SAM" id="Phobius"/>
    </source>
</evidence>
<dbReference type="AlphaFoldDB" id="A0A9D1WB52"/>
<protein>
    <submittedName>
        <fullName evidence="3">Uncharacterized protein</fullName>
    </submittedName>
</protein>
<sequence>MTKYVENQNHDDLPSEALEEERDQSAGKTVQWTVIIAVAVLLIIFLLFFAKYMK</sequence>
<keyword evidence="2" id="KW-0472">Membrane</keyword>
<reference evidence="3" key="2">
    <citation type="submission" date="2021-04" db="EMBL/GenBank/DDBJ databases">
        <authorList>
            <person name="Gilroy R."/>
        </authorList>
    </citation>
    <scope>NUCLEOTIDE SEQUENCE</scope>
    <source>
        <strain evidence="3">1719</strain>
    </source>
</reference>
<name>A0A9D1WB52_9SPHI</name>
<organism evidence="3 4">
    <name type="scientific">Candidatus Sphingobacterium stercoripullorum</name>
    <dbReference type="NCBI Taxonomy" id="2838759"/>
    <lineage>
        <taxon>Bacteria</taxon>
        <taxon>Pseudomonadati</taxon>
        <taxon>Bacteroidota</taxon>
        <taxon>Sphingobacteriia</taxon>
        <taxon>Sphingobacteriales</taxon>
        <taxon>Sphingobacteriaceae</taxon>
        <taxon>Sphingobacterium</taxon>
    </lineage>
</organism>
<proteinExistence type="predicted"/>
<dbReference type="Proteomes" id="UP000824156">
    <property type="component" value="Unassembled WGS sequence"/>
</dbReference>
<keyword evidence="2" id="KW-1133">Transmembrane helix</keyword>
<accession>A0A9D1WB52</accession>
<feature type="transmembrane region" description="Helical" evidence="2">
    <location>
        <begin position="30"/>
        <end position="50"/>
    </location>
</feature>
<dbReference type="EMBL" id="DXEZ01000230">
    <property type="protein sequence ID" value="HIX55052.1"/>
    <property type="molecule type" value="Genomic_DNA"/>
</dbReference>
<keyword evidence="2" id="KW-0812">Transmembrane</keyword>
<reference evidence="3" key="1">
    <citation type="journal article" date="2021" name="PeerJ">
        <title>Extensive microbial diversity within the chicken gut microbiome revealed by metagenomics and culture.</title>
        <authorList>
            <person name="Gilroy R."/>
            <person name="Ravi A."/>
            <person name="Getino M."/>
            <person name="Pursley I."/>
            <person name="Horton D.L."/>
            <person name="Alikhan N.F."/>
            <person name="Baker D."/>
            <person name="Gharbi K."/>
            <person name="Hall N."/>
            <person name="Watson M."/>
            <person name="Adriaenssens E.M."/>
            <person name="Foster-Nyarko E."/>
            <person name="Jarju S."/>
            <person name="Secka A."/>
            <person name="Antonio M."/>
            <person name="Oren A."/>
            <person name="Chaudhuri R.R."/>
            <person name="La Ragione R."/>
            <person name="Hildebrand F."/>
            <person name="Pallen M.J."/>
        </authorList>
    </citation>
    <scope>NUCLEOTIDE SEQUENCE</scope>
    <source>
        <strain evidence="3">1719</strain>
    </source>
</reference>
<comment type="caution">
    <text evidence="3">The sequence shown here is derived from an EMBL/GenBank/DDBJ whole genome shotgun (WGS) entry which is preliminary data.</text>
</comment>
<gene>
    <name evidence="3" type="ORF">H9853_08500</name>
</gene>
<evidence type="ECO:0000256" key="1">
    <source>
        <dbReference type="SAM" id="MobiDB-lite"/>
    </source>
</evidence>